<feature type="transmembrane region" description="Helical" evidence="1">
    <location>
        <begin position="156"/>
        <end position="175"/>
    </location>
</feature>
<feature type="transmembrane region" description="Helical" evidence="1">
    <location>
        <begin position="117"/>
        <end position="136"/>
    </location>
</feature>
<dbReference type="OrthoDB" id="2388670at2"/>
<proteinExistence type="predicted"/>
<organism evidence="2 3">
    <name type="scientific">Massilia oculi</name>
    <dbReference type="NCBI Taxonomy" id="945844"/>
    <lineage>
        <taxon>Bacteria</taxon>
        <taxon>Pseudomonadati</taxon>
        <taxon>Pseudomonadota</taxon>
        <taxon>Betaproteobacteria</taxon>
        <taxon>Burkholderiales</taxon>
        <taxon>Oxalobacteraceae</taxon>
        <taxon>Telluria group</taxon>
        <taxon>Massilia</taxon>
    </lineage>
</organism>
<keyword evidence="1" id="KW-1133">Transmembrane helix</keyword>
<dbReference type="RefSeq" id="WP_109346706.1">
    <property type="nucleotide sequence ID" value="NZ_CP029343.1"/>
</dbReference>
<dbReference type="KEGG" id="mtim:DIR46_19425"/>
<feature type="transmembrane region" description="Helical" evidence="1">
    <location>
        <begin position="30"/>
        <end position="49"/>
    </location>
</feature>
<evidence type="ECO:0000313" key="3">
    <source>
        <dbReference type="Proteomes" id="UP000245820"/>
    </source>
</evidence>
<name>A0A2S2DM46_9BURK</name>
<keyword evidence="1" id="KW-0812">Transmembrane</keyword>
<protein>
    <submittedName>
        <fullName evidence="2">Uncharacterized protein</fullName>
    </submittedName>
</protein>
<keyword evidence="1" id="KW-0472">Membrane</keyword>
<keyword evidence="3" id="KW-1185">Reference proteome</keyword>
<dbReference type="Proteomes" id="UP000245820">
    <property type="component" value="Chromosome"/>
</dbReference>
<dbReference type="AlphaFoldDB" id="A0A2S2DM46"/>
<feature type="transmembrane region" description="Helical" evidence="1">
    <location>
        <begin position="61"/>
        <end position="78"/>
    </location>
</feature>
<evidence type="ECO:0000256" key="1">
    <source>
        <dbReference type="SAM" id="Phobius"/>
    </source>
</evidence>
<reference evidence="2 3" key="1">
    <citation type="submission" date="2018-05" db="EMBL/GenBank/DDBJ databases">
        <title>Complete genome sequence of Massilia oculi sp. nov. CCUG 43427T (=DSM 26321T), the type strain of M. oculi, and comparison with genome sequences of other Massilia strains.</title>
        <authorList>
            <person name="Zhu B."/>
        </authorList>
    </citation>
    <scope>NUCLEOTIDE SEQUENCE [LARGE SCALE GENOMIC DNA]</scope>
    <source>
        <strain evidence="2 3">CCUG 43427</strain>
    </source>
</reference>
<dbReference type="EMBL" id="CP029343">
    <property type="protein sequence ID" value="AWL06388.1"/>
    <property type="molecule type" value="Genomic_DNA"/>
</dbReference>
<gene>
    <name evidence="2" type="ORF">DIR46_19425</name>
</gene>
<evidence type="ECO:0000313" key="2">
    <source>
        <dbReference type="EMBL" id="AWL06388.1"/>
    </source>
</evidence>
<accession>A0A2S2DM46</accession>
<feature type="transmembrane region" description="Helical" evidence="1">
    <location>
        <begin position="90"/>
        <end position="110"/>
    </location>
</feature>
<sequence>MARLMRWSGPALLGMLLATRAPLEASMLRHMLVQLPLLLVCGALLRPWLSLPAGLARWDAHGLATFTAAAFITTYWMIPQALEQALFEPLAAGAKFASLLLLGAALPGALRRAHVVVQLFFVANICAMMAIAGMLYRELPQRLCNAYLLDDQTVTGTALVTLALLLGVAWCGVNARHVADQPERPPGSGRIRD</sequence>